<comment type="caution">
    <text evidence="2">The sequence shown here is derived from an EMBL/GenBank/DDBJ whole genome shotgun (WGS) entry which is preliminary data.</text>
</comment>
<reference evidence="2 3" key="1">
    <citation type="submission" date="2014-03" db="EMBL/GenBank/DDBJ databases">
        <title>Genomics of Bifidobacteria.</title>
        <authorList>
            <person name="Ventura M."/>
            <person name="Milani C."/>
            <person name="Lugli G.A."/>
        </authorList>
    </citation>
    <scope>NUCLEOTIDE SEQUENCE [LARGE SCALE GENOMIC DNA]</scope>
    <source>
        <strain evidence="2 3">DSM 23973</strain>
    </source>
</reference>
<organism evidence="2 3">
    <name type="scientific">Bifidobacterium callitrichos DSM 23973</name>
    <dbReference type="NCBI Taxonomy" id="1437609"/>
    <lineage>
        <taxon>Bacteria</taxon>
        <taxon>Bacillati</taxon>
        <taxon>Actinomycetota</taxon>
        <taxon>Actinomycetes</taxon>
        <taxon>Bifidobacteriales</taxon>
        <taxon>Bifidobacteriaceae</taxon>
        <taxon>Bifidobacterium</taxon>
    </lineage>
</organism>
<evidence type="ECO:0000313" key="2">
    <source>
        <dbReference type="EMBL" id="KFI53123.1"/>
    </source>
</evidence>
<accession>A0A087A2X3</accession>
<feature type="signal peptide" evidence="1">
    <location>
        <begin position="1"/>
        <end position="31"/>
    </location>
</feature>
<dbReference type="AlphaFoldDB" id="A0A087A2X3"/>
<dbReference type="STRING" id="1437609.BCAL_2024"/>
<keyword evidence="1" id="KW-0732">Signal</keyword>
<evidence type="ECO:0000256" key="1">
    <source>
        <dbReference type="SAM" id="SignalP"/>
    </source>
</evidence>
<name>A0A087A2X3_9BIFI</name>
<protein>
    <recommendedName>
        <fullName evidence="4">Bacteriocin</fullName>
    </recommendedName>
</protein>
<feature type="chain" id="PRO_5001818302" description="Bacteriocin" evidence="1">
    <location>
        <begin position="32"/>
        <end position="101"/>
    </location>
</feature>
<proteinExistence type="predicted"/>
<evidence type="ECO:0000313" key="3">
    <source>
        <dbReference type="Proteomes" id="UP000029072"/>
    </source>
</evidence>
<sequence>MMNMKKRVMSGVLGAALALTGFAGITAPAMAVVGNGSYINAAKNLTWANAYNTAGNNGYARAEVGRIVNGKKVVYYNGWKHGYAYASSTAGSSWYARGMLK</sequence>
<dbReference type="EMBL" id="JGYS01000014">
    <property type="protein sequence ID" value="KFI53123.1"/>
    <property type="molecule type" value="Genomic_DNA"/>
</dbReference>
<gene>
    <name evidence="2" type="ORF">BCAL_2024</name>
</gene>
<dbReference type="Proteomes" id="UP000029072">
    <property type="component" value="Unassembled WGS sequence"/>
</dbReference>
<dbReference type="RefSeq" id="WP_043166209.1">
    <property type="nucleotide sequence ID" value="NZ_JDUV01000011.1"/>
</dbReference>
<evidence type="ECO:0008006" key="4">
    <source>
        <dbReference type="Google" id="ProtNLM"/>
    </source>
</evidence>